<keyword evidence="4 6" id="KW-0472">Membrane</keyword>
<feature type="transmembrane region" description="Helical" evidence="6">
    <location>
        <begin position="707"/>
        <end position="729"/>
    </location>
</feature>
<dbReference type="Proteomes" id="UP001283361">
    <property type="component" value="Unassembled WGS sequence"/>
</dbReference>
<reference evidence="9" key="1">
    <citation type="journal article" date="2023" name="G3 (Bethesda)">
        <title>A reference genome for the long-term kleptoplast-retaining sea slug Elysia crispata morphotype clarki.</title>
        <authorList>
            <person name="Eastman K.E."/>
            <person name="Pendleton A.L."/>
            <person name="Shaikh M.A."/>
            <person name="Suttiyut T."/>
            <person name="Ogas R."/>
            <person name="Tomko P."/>
            <person name="Gavelis G."/>
            <person name="Widhalm J.R."/>
            <person name="Wisecaver J.H."/>
        </authorList>
    </citation>
    <scope>NUCLEOTIDE SEQUENCE</scope>
    <source>
        <strain evidence="9">ECLA1</strain>
    </source>
</reference>
<dbReference type="InterPro" id="IPR053231">
    <property type="entry name" value="GPCR_LN-TM7"/>
</dbReference>
<proteinExistence type="predicted"/>
<organism evidence="9 10">
    <name type="scientific">Elysia crispata</name>
    <name type="common">lettuce slug</name>
    <dbReference type="NCBI Taxonomy" id="231223"/>
    <lineage>
        <taxon>Eukaryota</taxon>
        <taxon>Metazoa</taxon>
        <taxon>Spiralia</taxon>
        <taxon>Lophotrochozoa</taxon>
        <taxon>Mollusca</taxon>
        <taxon>Gastropoda</taxon>
        <taxon>Heterobranchia</taxon>
        <taxon>Euthyneura</taxon>
        <taxon>Panpulmonata</taxon>
        <taxon>Sacoglossa</taxon>
        <taxon>Placobranchoidea</taxon>
        <taxon>Plakobranchidae</taxon>
        <taxon>Elysia</taxon>
    </lineage>
</organism>
<dbReference type="GO" id="GO:0004930">
    <property type="term" value="F:G protein-coupled receptor activity"/>
    <property type="evidence" value="ECO:0007669"/>
    <property type="project" value="InterPro"/>
</dbReference>
<dbReference type="PROSITE" id="PS50261">
    <property type="entry name" value="G_PROTEIN_RECEP_F2_4"/>
    <property type="match status" value="1"/>
</dbReference>
<dbReference type="CDD" id="cd15039">
    <property type="entry name" value="7tmB3_Methuselah-like"/>
    <property type="match status" value="1"/>
</dbReference>
<evidence type="ECO:0000256" key="6">
    <source>
        <dbReference type="SAM" id="Phobius"/>
    </source>
</evidence>
<dbReference type="PANTHER" id="PTHR45902:SF1">
    <property type="entry name" value="LATROPHILIN RECEPTOR-LIKE PROTEIN A"/>
    <property type="match status" value="1"/>
</dbReference>
<dbReference type="EMBL" id="JAWDGP010005891">
    <property type="protein sequence ID" value="KAK3750280.1"/>
    <property type="molecule type" value="Genomic_DNA"/>
</dbReference>
<feature type="region of interest" description="Disordered" evidence="5">
    <location>
        <begin position="971"/>
        <end position="1004"/>
    </location>
</feature>
<feature type="transmembrane region" description="Helical" evidence="6">
    <location>
        <begin position="909"/>
        <end position="930"/>
    </location>
</feature>
<dbReference type="AlphaFoldDB" id="A0AAE1D0X1"/>
<feature type="signal peptide" evidence="7">
    <location>
        <begin position="1"/>
        <end position="26"/>
    </location>
</feature>
<gene>
    <name evidence="9" type="ORF">RRG08_015773</name>
</gene>
<evidence type="ECO:0000256" key="7">
    <source>
        <dbReference type="SAM" id="SignalP"/>
    </source>
</evidence>
<dbReference type="Gene3D" id="1.20.1070.10">
    <property type="entry name" value="Rhodopsin 7-helix transmembrane proteins"/>
    <property type="match status" value="1"/>
</dbReference>
<feature type="transmembrane region" description="Helical" evidence="6">
    <location>
        <begin position="741"/>
        <end position="759"/>
    </location>
</feature>
<feature type="transmembrane region" description="Helical" evidence="6">
    <location>
        <begin position="936"/>
        <end position="956"/>
    </location>
</feature>
<sequence length="1004" mass="113246">MIYSRRQIFSFWLVAVLDLLVSEVRLQIIREACSAAAPAFQEQVSNETRLSLRNPEFHGELANLRYCKAMCTTFVSAVDETSIGFSDLTDVRCYPCQCHPGCERYGTCCVRSSDKYTSIRDVSISELDILQKQQSRHAIPSHLLRCVPLKSDSRTHFLMVGSCGVNVLEDLDQDKCERTVAEDELSIADYLYVFDPRTNVTYKNKFCSKCNGIGKTEPWRLSIHCAHYQMVYTATSEDELLRLSLAMSSSCEVNRWPPDLENLTLCRRDWFENLIYQCNVTGKWEKHDPDVEERCARKSQISNRIRAVINNEEVLFSNLYCMFCNLRKDEVYDLSLCDMDIRAPHNYFNYLDRPPPFSLLLGLKDSEPEKIYEYVSPTLGPDNCNDTEWATPDGDCLPLNCTPGKIASDFNCTTALDRIRGLGYTISLYLTAQMISDTAHNTTSYSFETRKSNHMVFRRAVKKIFKDLPLDDYSISLSPIFDVDNVSAPTDAAITEKKGCSGQECYISACMIASELYGRDYIEELMVNGLVGNFTMTGSKTHLLNVTYHMIPLVNAHKTECKSNFSDKLILNPPKKEDLDLKTLIRQNYRETYSKFPDSFQIWNYIDAFIALSNTLNCLFVSFPSDKFKLQREKDSSAKSWSFNIEFDSAEIIVSDPLDLSGALVGEDGQLKVCRYVLQKNMRLRKRLITSYAFSTNSDMSFWQSTVTLICLGASTACLAITVVTYCLFAELRSIAGWHNLLLAATLLVAQGLLLASAYTDGPSTWCTVLGVATHYSWLSMFCWSFACCFHMFRVFTAKTRMAGRDSASARRLFLMKRVVFTAGIPAVVVTSLMVGVNTSTGGQDIGYGKRSCYLDSAFLVGVATVLPLAVVTLCNVVFFTVAVYKIYSVRKLQSNDMAKKENTKNLFVYIRLSTLTGVCWTIAIIAEAADNDPLRFIYIIFNGLQGVFIFLSYICNRRVLLLYTGKDSEKKNTSSALSESGTNRQHRSEVTTSTFSSTISGPD</sequence>
<feature type="domain" description="G-protein coupled receptors family 2 profile 2" evidence="8">
    <location>
        <begin position="704"/>
        <end position="958"/>
    </location>
</feature>
<evidence type="ECO:0000259" key="8">
    <source>
        <dbReference type="PROSITE" id="PS50261"/>
    </source>
</evidence>
<comment type="caution">
    <text evidence="9">The sequence shown here is derived from an EMBL/GenBank/DDBJ whole genome shotgun (WGS) entry which is preliminary data.</text>
</comment>
<evidence type="ECO:0000256" key="1">
    <source>
        <dbReference type="ARBA" id="ARBA00004141"/>
    </source>
</evidence>
<dbReference type="InterPro" id="IPR017981">
    <property type="entry name" value="GPCR_2-like_7TM"/>
</dbReference>
<keyword evidence="3 6" id="KW-1133">Transmembrane helix</keyword>
<dbReference type="PANTHER" id="PTHR45902">
    <property type="entry name" value="LATROPHILIN RECEPTOR-LIKE PROTEIN A"/>
    <property type="match status" value="1"/>
</dbReference>
<feature type="transmembrane region" description="Helical" evidence="6">
    <location>
        <begin position="857"/>
        <end position="888"/>
    </location>
</feature>
<evidence type="ECO:0000313" key="10">
    <source>
        <dbReference type="Proteomes" id="UP001283361"/>
    </source>
</evidence>
<feature type="compositionally biased region" description="Polar residues" evidence="5">
    <location>
        <begin position="974"/>
        <end position="984"/>
    </location>
</feature>
<keyword evidence="10" id="KW-1185">Reference proteome</keyword>
<evidence type="ECO:0000256" key="3">
    <source>
        <dbReference type="ARBA" id="ARBA00022989"/>
    </source>
</evidence>
<evidence type="ECO:0000313" key="9">
    <source>
        <dbReference type="EMBL" id="KAK3750280.1"/>
    </source>
</evidence>
<comment type="subcellular location">
    <subcellularLocation>
        <location evidence="1">Membrane</location>
        <topology evidence="1">Multi-pass membrane protein</topology>
    </subcellularLocation>
</comment>
<evidence type="ECO:0000256" key="5">
    <source>
        <dbReference type="SAM" id="MobiDB-lite"/>
    </source>
</evidence>
<accession>A0AAE1D0X1</accession>
<feature type="transmembrane region" description="Helical" evidence="6">
    <location>
        <begin position="779"/>
        <end position="798"/>
    </location>
</feature>
<name>A0AAE1D0X1_9GAST</name>
<dbReference type="InterPro" id="IPR000832">
    <property type="entry name" value="GPCR_2_secretin-like"/>
</dbReference>
<dbReference type="Pfam" id="PF00002">
    <property type="entry name" value="7tm_2"/>
    <property type="match status" value="1"/>
</dbReference>
<feature type="chain" id="PRO_5042191308" description="G-protein coupled receptors family 2 profile 2 domain-containing protein" evidence="7">
    <location>
        <begin position="27"/>
        <end position="1004"/>
    </location>
</feature>
<evidence type="ECO:0000256" key="2">
    <source>
        <dbReference type="ARBA" id="ARBA00022692"/>
    </source>
</evidence>
<evidence type="ECO:0000256" key="4">
    <source>
        <dbReference type="ARBA" id="ARBA00023136"/>
    </source>
</evidence>
<protein>
    <recommendedName>
        <fullName evidence="8">G-protein coupled receptors family 2 profile 2 domain-containing protein</fullName>
    </recommendedName>
</protein>
<dbReference type="GO" id="GO:0007166">
    <property type="term" value="P:cell surface receptor signaling pathway"/>
    <property type="evidence" value="ECO:0007669"/>
    <property type="project" value="InterPro"/>
</dbReference>
<keyword evidence="7" id="KW-0732">Signal</keyword>
<dbReference type="GO" id="GO:0016020">
    <property type="term" value="C:membrane"/>
    <property type="evidence" value="ECO:0007669"/>
    <property type="project" value="UniProtKB-SubCell"/>
</dbReference>
<feature type="compositionally biased region" description="Polar residues" evidence="5">
    <location>
        <begin position="991"/>
        <end position="1004"/>
    </location>
</feature>
<feature type="transmembrane region" description="Helical" evidence="6">
    <location>
        <begin position="819"/>
        <end position="837"/>
    </location>
</feature>
<keyword evidence="2 6" id="KW-0812">Transmembrane</keyword>